<dbReference type="GO" id="GO:0006145">
    <property type="term" value="P:purine nucleobase catabolic process"/>
    <property type="evidence" value="ECO:0007669"/>
    <property type="project" value="TreeGrafter"/>
</dbReference>
<comment type="cofactor">
    <cofactor evidence="1">
        <name>Zn(2+)</name>
        <dbReference type="ChEBI" id="CHEBI:29105"/>
    </cofactor>
</comment>
<dbReference type="GO" id="GO:0008270">
    <property type="term" value="F:zinc ion binding"/>
    <property type="evidence" value="ECO:0007669"/>
    <property type="project" value="InterPro"/>
</dbReference>
<evidence type="ECO:0000256" key="3">
    <source>
        <dbReference type="ARBA" id="ARBA00022723"/>
    </source>
</evidence>
<protein>
    <submittedName>
        <fullName evidence="7">Allantoinase</fullName>
    </submittedName>
</protein>
<dbReference type="InterPro" id="IPR032466">
    <property type="entry name" value="Metal_Hydrolase"/>
</dbReference>
<name>A0A1C0YEU0_9BACL</name>
<evidence type="ECO:0000256" key="1">
    <source>
        <dbReference type="ARBA" id="ARBA00001947"/>
    </source>
</evidence>
<dbReference type="Gene3D" id="3.20.20.140">
    <property type="entry name" value="Metal-dependent hydrolases"/>
    <property type="match status" value="1"/>
</dbReference>
<gene>
    <name evidence="7" type="ORF">A6M13_02945</name>
</gene>
<keyword evidence="4" id="KW-0378">Hydrolase</keyword>
<keyword evidence="3" id="KW-0479">Metal-binding</keyword>
<evidence type="ECO:0000256" key="5">
    <source>
        <dbReference type="ARBA" id="ARBA00022833"/>
    </source>
</evidence>
<dbReference type="PANTHER" id="PTHR43668">
    <property type="entry name" value="ALLANTOINASE"/>
    <property type="match status" value="1"/>
</dbReference>
<dbReference type="GO" id="GO:0004038">
    <property type="term" value="F:allantoinase activity"/>
    <property type="evidence" value="ECO:0007669"/>
    <property type="project" value="InterPro"/>
</dbReference>
<keyword evidence="5" id="KW-0862">Zinc</keyword>
<dbReference type="Pfam" id="PF01979">
    <property type="entry name" value="Amidohydro_1"/>
    <property type="match status" value="1"/>
</dbReference>
<dbReference type="AlphaFoldDB" id="A0A1C0YEU0"/>
<dbReference type="GO" id="GO:0050897">
    <property type="term" value="F:cobalt ion binding"/>
    <property type="evidence" value="ECO:0007669"/>
    <property type="project" value="InterPro"/>
</dbReference>
<evidence type="ECO:0000313" key="7">
    <source>
        <dbReference type="EMBL" id="OCS85633.1"/>
    </source>
</evidence>
<comment type="subunit">
    <text evidence="2">Homotetramer.</text>
</comment>
<dbReference type="SUPFAM" id="SSF51556">
    <property type="entry name" value="Metallo-dependent hydrolases"/>
    <property type="match status" value="1"/>
</dbReference>
<evidence type="ECO:0000256" key="2">
    <source>
        <dbReference type="ARBA" id="ARBA00011881"/>
    </source>
</evidence>
<dbReference type="GO" id="GO:0000256">
    <property type="term" value="P:allantoin catabolic process"/>
    <property type="evidence" value="ECO:0007669"/>
    <property type="project" value="InterPro"/>
</dbReference>
<proteinExistence type="predicted"/>
<evidence type="ECO:0000313" key="8">
    <source>
        <dbReference type="Proteomes" id="UP000093199"/>
    </source>
</evidence>
<dbReference type="InterPro" id="IPR006680">
    <property type="entry name" value="Amidohydro-rel"/>
</dbReference>
<reference evidence="7 8" key="1">
    <citation type="submission" date="2016-07" db="EMBL/GenBank/DDBJ databases">
        <title>Caryophanon tenue genome sequencing.</title>
        <authorList>
            <person name="Verma A."/>
            <person name="Pal Y."/>
            <person name="Krishnamurthi S."/>
        </authorList>
    </citation>
    <scope>NUCLEOTIDE SEQUENCE [LARGE SCALE GENOMIC DNA]</scope>
    <source>
        <strain evidence="7 8">DSM 14152</strain>
    </source>
</reference>
<dbReference type="STRING" id="33978.A6M13_02945"/>
<dbReference type="PANTHER" id="PTHR43668:SF4">
    <property type="entry name" value="ALLANTOINASE"/>
    <property type="match status" value="1"/>
</dbReference>
<feature type="domain" description="Amidohydrolase-related" evidence="6">
    <location>
        <begin position="50"/>
        <end position="427"/>
    </location>
</feature>
<accession>A0A1C0YEU0</accession>
<dbReference type="InterPro" id="IPR011059">
    <property type="entry name" value="Metal-dep_hydrolase_composite"/>
</dbReference>
<dbReference type="InterPro" id="IPR017593">
    <property type="entry name" value="Allantoinase"/>
</dbReference>
<dbReference type="NCBIfam" id="TIGR03178">
    <property type="entry name" value="allantoinase"/>
    <property type="match status" value="1"/>
</dbReference>
<keyword evidence="8" id="KW-1185">Reference proteome</keyword>
<dbReference type="SUPFAM" id="SSF51338">
    <property type="entry name" value="Composite domain of metallo-dependent hydrolases"/>
    <property type="match status" value="1"/>
</dbReference>
<sequence length="450" mass="48997">MFATIIRQGLVVLEHELKQMDIGIQDGVITMIAPNIEASAKQEIDATGKYVFPGVVDSHVHFSDPGRAEWEGFVTGSQMMAAGGVTTFIDMPLNGIPSTVTAQYVHDKAQRGLTSSYVDFALWGGLVPGNIGELEGMAKAGVIGFKAFISPSGNEEFEHVDAETLLSGMQEIACLGKVLALHAESAEITTWLTKEKQARQQTTADDYAATRPVEAEVEAVERVLQYAAITGCPLHFVHISSAEAISAIQRAKEKGQDVTLETCPHYLLYSHEALVEKGAVAKCAPPLRTPQQVAALRQCLADGSIDFLASDHSPAPSTLKQGDNFFEMWGGISGGQYTLQAAIELALTLQLPMTEVARWTAQAPAERFGLLQKGKIAISYDADIVMVEMSSFTATQHNFFAKHKESLYMGHRFPCTISTTIVRGAVVYTNGQVHHVQSNWQRPRVPQFEF</sequence>
<organism evidence="7 8">
    <name type="scientific">Caryophanon tenue</name>
    <dbReference type="NCBI Taxonomy" id="33978"/>
    <lineage>
        <taxon>Bacteria</taxon>
        <taxon>Bacillati</taxon>
        <taxon>Bacillota</taxon>
        <taxon>Bacilli</taxon>
        <taxon>Bacillales</taxon>
        <taxon>Caryophanaceae</taxon>
        <taxon>Caryophanon</taxon>
    </lineage>
</organism>
<evidence type="ECO:0000256" key="4">
    <source>
        <dbReference type="ARBA" id="ARBA00022801"/>
    </source>
</evidence>
<comment type="caution">
    <text evidence="7">The sequence shown here is derived from an EMBL/GenBank/DDBJ whole genome shotgun (WGS) entry which is preliminary data.</text>
</comment>
<dbReference type="Proteomes" id="UP000093199">
    <property type="component" value="Unassembled WGS sequence"/>
</dbReference>
<dbReference type="InterPro" id="IPR050138">
    <property type="entry name" value="DHOase/Allantoinase_Hydrolase"/>
</dbReference>
<dbReference type="EMBL" id="MASJ01000012">
    <property type="protein sequence ID" value="OCS85633.1"/>
    <property type="molecule type" value="Genomic_DNA"/>
</dbReference>
<evidence type="ECO:0000259" key="6">
    <source>
        <dbReference type="Pfam" id="PF01979"/>
    </source>
</evidence>
<dbReference type="Gene3D" id="2.30.40.10">
    <property type="entry name" value="Urease, subunit C, domain 1"/>
    <property type="match status" value="1"/>
</dbReference>
<dbReference type="GO" id="GO:0005737">
    <property type="term" value="C:cytoplasm"/>
    <property type="evidence" value="ECO:0007669"/>
    <property type="project" value="TreeGrafter"/>
</dbReference>